<dbReference type="RefSeq" id="WP_244311347.1">
    <property type="nucleotide sequence ID" value="NZ_BJLH01000003.1"/>
</dbReference>
<evidence type="ECO:0000313" key="3">
    <source>
        <dbReference type="Proteomes" id="UP000318242"/>
    </source>
</evidence>
<accession>A0A4Y3ILP7</accession>
<feature type="signal peptide" evidence="1">
    <location>
        <begin position="1"/>
        <end position="19"/>
    </location>
</feature>
<evidence type="ECO:0000313" key="2">
    <source>
        <dbReference type="EMBL" id="GEA59640.1"/>
    </source>
</evidence>
<keyword evidence="3" id="KW-1185">Reference proteome</keyword>
<comment type="caution">
    <text evidence="2">The sequence shown here is derived from an EMBL/GenBank/DDBJ whole genome shotgun (WGS) entry which is preliminary data.</text>
</comment>
<protein>
    <recommendedName>
        <fullName evidence="4">Imelysin-like domain-containing protein</fullName>
    </recommendedName>
</protein>
<dbReference type="EMBL" id="BJLH01000003">
    <property type="protein sequence ID" value="GEA59640.1"/>
    <property type="molecule type" value="Genomic_DNA"/>
</dbReference>
<dbReference type="Proteomes" id="UP000318242">
    <property type="component" value="Unassembled WGS sequence"/>
</dbReference>
<organism evidence="2 3">
    <name type="scientific">Vibrio comitans NBRC 102076</name>
    <dbReference type="NCBI Taxonomy" id="1219078"/>
    <lineage>
        <taxon>Bacteria</taxon>
        <taxon>Pseudomonadati</taxon>
        <taxon>Pseudomonadota</taxon>
        <taxon>Gammaproteobacteria</taxon>
        <taxon>Vibrionales</taxon>
        <taxon>Vibrionaceae</taxon>
        <taxon>Vibrio</taxon>
    </lineage>
</organism>
<name>A0A4Y3ILP7_9VIBR</name>
<evidence type="ECO:0000256" key="1">
    <source>
        <dbReference type="SAM" id="SignalP"/>
    </source>
</evidence>
<proteinExistence type="predicted"/>
<sequence length="365" mass="41683">MQKRWIVSLLTLICGSTIAGEVDNYYGWGKDLQDETAAFNQYLNDAVAQTLLKQKTAHAGAQCADVAQWIMQNLGAQRYPLVYRGALNSDMEVWAQDNQALDKLPSDESLDEYAKQSIYAPAMRTAGVKTDLDHIINVNGVYIGTDKISHFLGSGYEYYKRYRKALQSTSPELAQMQAIAWADSMEGGLLGMKVVGVYSYADLEANYQGFLFAKNLCDTPYITQNDKQWQLTAPIDLKNYVNPNWDESFNVSAYSRSRKQSVEDNLLQLPFCELKQSNWVKSQTAQYRQFNHSPRQKNDEYLNTSFSAQLLFLTQQYKHKPETLSAEYLHQQFKQLNITQSQLDAWARKVKTPLQSDFTLDELCP</sequence>
<gene>
    <name evidence="2" type="ORF">VCO01S_08330</name>
</gene>
<dbReference type="AlphaFoldDB" id="A0A4Y3ILP7"/>
<keyword evidence="1" id="KW-0732">Signal</keyword>
<reference evidence="2 3" key="1">
    <citation type="submission" date="2019-06" db="EMBL/GenBank/DDBJ databases">
        <title>Whole genome shotgun sequence of Vibrio comitans NBRC 102076.</title>
        <authorList>
            <person name="Hosoyama A."/>
            <person name="Uohara A."/>
            <person name="Ohji S."/>
            <person name="Ichikawa N."/>
        </authorList>
    </citation>
    <scope>NUCLEOTIDE SEQUENCE [LARGE SCALE GENOMIC DNA]</scope>
    <source>
        <strain evidence="2 3">NBRC 102076</strain>
    </source>
</reference>
<feature type="chain" id="PRO_5021331174" description="Imelysin-like domain-containing protein" evidence="1">
    <location>
        <begin position="20"/>
        <end position="365"/>
    </location>
</feature>
<evidence type="ECO:0008006" key="4">
    <source>
        <dbReference type="Google" id="ProtNLM"/>
    </source>
</evidence>